<protein>
    <submittedName>
        <fullName evidence="8">TetR family transcriptional regulator</fullName>
    </submittedName>
</protein>
<dbReference type="Proteomes" id="UP000612282">
    <property type="component" value="Unassembled WGS sequence"/>
</dbReference>
<evidence type="ECO:0000256" key="3">
    <source>
        <dbReference type="ARBA" id="ARBA00023125"/>
    </source>
</evidence>
<dbReference type="InterPro" id="IPR036271">
    <property type="entry name" value="Tet_transcr_reg_TetR-rel_C_sf"/>
</dbReference>
<sequence>MVGSVTSSPKRGPRGPYHSGREARRAILDAARAVFAEHGFRGGVLRDVAVRAGVSAGNIIHHFGSKEALLVALLEQRDVGAGMELRAAPGGFVAGLRALVRRNAADRDMIRLFTTLAAEATAPDHPAHDFFRERYASVSRETTTAVRAAREEGDLPSGPPADRLAAGLIAVMDGLQTRWLLDPDFDMVAAFDAHLEAIGAG</sequence>
<keyword evidence="9" id="KW-1185">Reference proteome</keyword>
<name>A0ABQ3XLG1_9ACTN</name>
<dbReference type="InterPro" id="IPR050109">
    <property type="entry name" value="HTH-type_TetR-like_transc_reg"/>
</dbReference>
<evidence type="ECO:0000313" key="9">
    <source>
        <dbReference type="Proteomes" id="UP000612282"/>
    </source>
</evidence>
<dbReference type="PANTHER" id="PTHR30055:SF223">
    <property type="entry name" value="HTH-TYPE TRANSCRIPTIONAL REGULATOR UIDR"/>
    <property type="match status" value="1"/>
</dbReference>
<keyword evidence="1" id="KW-0678">Repressor</keyword>
<evidence type="ECO:0000256" key="1">
    <source>
        <dbReference type="ARBA" id="ARBA00022491"/>
    </source>
</evidence>
<feature type="domain" description="HTH tetR-type" evidence="7">
    <location>
        <begin position="21"/>
        <end position="81"/>
    </location>
</feature>
<reference evidence="8 9" key="1">
    <citation type="submission" date="2021-01" db="EMBL/GenBank/DDBJ databases">
        <title>Whole genome shotgun sequence of Actinoplanes couchii NBRC 106145.</title>
        <authorList>
            <person name="Komaki H."/>
            <person name="Tamura T."/>
        </authorList>
    </citation>
    <scope>NUCLEOTIDE SEQUENCE [LARGE SCALE GENOMIC DNA]</scope>
    <source>
        <strain evidence="8 9">NBRC 106145</strain>
    </source>
</reference>
<dbReference type="InterPro" id="IPR039538">
    <property type="entry name" value="BetI_C"/>
</dbReference>
<evidence type="ECO:0000259" key="7">
    <source>
        <dbReference type="PROSITE" id="PS50977"/>
    </source>
</evidence>
<dbReference type="PROSITE" id="PS50977">
    <property type="entry name" value="HTH_TETR_2"/>
    <property type="match status" value="1"/>
</dbReference>
<evidence type="ECO:0000256" key="2">
    <source>
        <dbReference type="ARBA" id="ARBA00023015"/>
    </source>
</evidence>
<dbReference type="Pfam" id="PF00440">
    <property type="entry name" value="TetR_N"/>
    <property type="match status" value="1"/>
</dbReference>
<dbReference type="SUPFAM" id="SSF48498">
    <property type="entry name" value="Tetracyclin repressor-like, C-terminal domain"/>
    <property type="match status" value="1"/>
</dbReference>
<dbReference type="Pfam" id="PF13977">
    <property type="entry name" value="TetR_C_6"/>
    <property type="match status" value="1"/>
</dbReference>
<keyword evidence="3 5" id="KW-0238">DNA-binding</keyword>
<proteinExistence type="predicted"/>
<gene>
    <name evidence="8" type="ORF">Aco03nite_077320</name>
</gene>
<feature type="DNA-binding region" description="H-T-H motif" evidence="5">
    <location>
        <begin position="44"/>
        <end position="63"/>
    </location>
</feature>
<dbReference type="InterPro" id="IPR009057">
    <property type="entry name" value="Homeodomain-like_sf"/>
</dbReference>
<dbReference type="Gene3D" id="1.10.357.10">
    <property type="entry name" value="Tetracycline Repressor, domain 2"/>
    <property type="match status" value="1"/>
</dbReference>
<dbReference type="PANTHER" id="PTHR30055">
    <property type="entry name" value="HTH-TYPE TRANSCRIPTIONAL REGULATOR RUTR"/>
    <property type="match status" value="1"/>
</dbReference>
<keyword evidence="2" id="KW-0805">Transcription regulation</keyword>
<accession>A0ABQ3XLG1</accession>
<dbReference type="SUPFAM" id="SSF46689">
    <property type="entry name" value="Homeodomain-like"/>
    <property type="match status" value="1"/>
</dbReference>
<evidence type="ECO:0000256" key="6">
    <source>
        <dbReference type="SAM" id="MobiDB-lite"/>
    </source>
</evidence>
<dbReference type="EMBL" id="BOMG01000096">
    <property type="protein sequence ID" value="GID59328.1"/>
    <property type="molecule type" value="Genomic_DNA"/>
</dbReference>
<comment type="caution">
    <text evidence="8">The sequence shown here is derived from an EMBL/GenBank/DDBJ whole genome shotgun (WGS) entry which is preliminary data.</text>
</comment>
<evidence type="ECO:0000256" key="4">
    <source>
        <dbReference type="ARBA" id="ARBA00023163"/>
    </source>
</evidence>
<dbReference type="InterPro" id="IPR001647">
    <property type="entry name" value="HTH_TetR"/>
</dbReference>
<dbReference type="PRINTS" id="PR00455">
    <property type="entry name" value="HTHTETR"/>
</dbReference>
<evidence type="ECO:0000313" key="8">
    <source>
        <dbReference type="EMBL" id="GID59328.1"/>
    </source>
</evidence>
<feature type="region of interest" description="Disordered" evidence="6">
    <location>
        <begin position="1"/>
        <end position="21"/>
    </location>
</feature>
<evidence type="ECO:0000256" key="5">
    <source>
        <dbReference type="PROSITE-ProRule" id="PRU00335"/>
    </source>
</evidence>
<keyword evidence="4" id="KW-0804">Transcription</keyword>
<organism evidence="8 9">
    <name type="scientific">Actinoplanes couchii</name>
    <dbReference type="NCBI Taxonomy" id="403638"/>
    <lineage>
        <taxon>Bacteria</taxon>
        <taxon>Bacillati</taxon>
        <taxon>Actinomycetota</taxon>
        <taxon>Actinomycetes</taxon>
        <taxon>Micromonosporales</taxon>
        <taxon>Micromonosporaceae</taxon>
        <taxon>Actinoplanes</taxon>
    </lineage>
</organism>